<accession>A0A850R6P6</accession>
<dbReference type="InterPro" id="IPR036116">
    <property type="entry name" value="FN3_sf"/>
</dbReference>
<evidence type="ECO:0000259" key="2">
    <source>
        <dbReference type="PROSITE" id="PS50853"/>
    </source>
</evidence>
<feature type="domain" description="Fibronectin type-III" evidence="2">
    <location>
        <begin position="24"/>
        <end position="119"/>
    </location>
</feature>
<dbReference type="InterPro" id="IPR013783">
    <property type="entry name" value="Ig-like_fold"/>
</dbReference>
<reference evidence="3 4" key="1">
    <citation type="submission" date="2020-06" db="EMBL/GenBank/DDBJ databases">
        <title>Whole-genome sequence of Allochromatium humboldtianum DSM 21881, type strain.</title>
        <authorList>
            <person name="Kyndt J.A."/>
            <person name="Meyer T.E."/>
        </authorList>
    </citation>
    <scope>NUCLEOTIDE SEQUENCE [LARGE SCALE GENOMIC DNA]</scope>
    <source>
        <strain evidence="3 4">DSM 21881</strain>
    </source>
</reference>
<evidence type="ECO:0000256" key="1">
    <source>
        <dbReference type="ARBA" id="ARBA00022729"/>
    </source>
</evidence>
<dbReference type="InterPro" id="IPR044060">
    <property type="entry name" value="Bacterial_rp_domain"/>
</dbReference>
<protein>
    <submittedName>
        <fullName evidence="3">FG-GAP repeat protein</fullName>
    </submittedName>
</protein>
<dbReference type="InterPro" id="IPR013517">
    <property type="entry name" value="FG-GAP"/>
</dbReference>
<dbReference type="SMART" id="SM00060">
    <property type="entry name" value="FN3"/>
    <property type="match status" value="1"/>
</dbReference>
<dbReference type="Proteomes" id="UP000592294">
    <property type="component" value="Unassembled WGS sequence"/>
</dbReference>
<comment type="caution">
    <text evidence="3">The sequence shown here is derived from an EMBL/GenBank/DDBJ whole genome shotgun (WGS) entry which is preliminary data.</text>
</comment>
<organism evidence="3 4">
    <name type="scientific">Allochromatium humboldtianum</name>
    <dbReference type="NCBI Taxonomy" id="504901"/>
    <lineage>
        <taxon>Bacteria</taxon>
        <taxon>Pseudomonadati</taxon>
        <taxon>Pseudomonadota</taxon>
        <taxon>Gammaproteobacteria</taxon>
        <taxon>Chromatiales</taxon>
        <taxon>Chromatiaceae</taxon>
        <taxon>Allochromatium</taxon>
    </lineage>
</organism>
<dbReference type="InterPro" id="IPR028994">
    <property type="entry name" value="Integrin_alpha_N"/>
</dbReference>
<keyword evidence="1" id="KW-0732">Signal</keyword>
<evidence type="ECO:0000313" key="4">
    <source>
        <dbReference type="Proteomes" id="UP000592294"/>
    </source>
</evidence>
<gene>
    <name evidence="3" type="ORF">HW932_09330</name>
</gene>
<dbReference type="CDD" id="cd00063">
    <property type="entry name" value="FN3"/>
    <property type="match status" value="1"/>
</dbReference>
<dbReference type="Gene3D" id="2.130.10.130">
    <property type="entry name" value="Integrin alpha, N-terminal"/>
    <property type="match status" value="1"/>
</dbReference>
<dbReference type="Pfam" id="PF00041">
    <property type="entry name" value="fn3"/>
    <property type="match status" value="1"/>
</dbReference>
<dbReference type="SUPFAM" id="SSF49265">
    <property type="entry name" value="Fibronectin type III"/>
    <property type="match status" value="1"/>
</dbReference>
<dbReference type="InterPro" id="IPR003961">
    <property type="entry name" value="FN3_dom"/>
</dbReference>
<keyword evidence="4" id="KW-1185">Reference proteome</keyword>
<evidence type="ECO:0000313" key="3">
    <source>
        <dbReference type="EMBL" id="NVZ09464.1"/>
    </source>
</evidence>
<proteinExistence type="predicted"/>
<name>A0A850R6P6_9GAMM</name>
<dbReference type="PROSITE" id="PS50853">
    <property type="entry name" value="FN3"/>
    <property type="match status" value="1"/>
</dbReference>
<dbReference type="EMBL" id="JABZEO010000005">
    <property type="protein sequence ID" value="NVZ09464.1"/>
    <property type="molecule type" value="Genomic_DNA"/>
</dbReference>
<dbReference type="AlphaFoldDB" id="A0A850R6P6"/>
<dbReference type="Gene3D" id="2.60.40.10">
    <property type="entry name" value="Immunoglobulins"/>
    <property type="match status" value="1"/>
</dbReference>
<dbReference type="SUPFAM" id="SSF69318">
    <property type="entry name" value="Integrin alpha N-terminal domain"/>
    <property type="match status" value="1"/>
</dbReference>
<dbReference type="Pfam" id="PF18998">
    <property type="entry name" value="Flg_new_2"/>
    <property type="match status" value="3"/>
</dbReference>
<dbReference type="Pfam" id="PF13517">
    <property type="entry name" value="FG-GAP_3"/>
    <property type="match status" value="1"/>
</dbReference>
<sequence length="688" mass="71260">MSTKRRHFQRDHELMNTFLNLARRVGLLSILLCLSMPLLAAQYVLEWDPVDDPRVVNYRVYYGQTHRDYDQWVDVGNATTYTVQNLDPNTVYYFAVKADDGAGESSDFSNEVTSGSFRYVFGLGAYPNNDGQLELANMNKLFEQTLPAGWAEYNALSGATRIATGDIDGDGKHEIVIGFAKAGSGLPGGRFQILDDDFSHLAWGQVDWADYNSANGETRPAVGDVDGDGKAEIFIGLGAEGGGSLQIFSYAGGSLQSLGWTDINWPGQTWPAMGDIDGDGRAELVVGLGTGGTFLIKKGFDKTLLAAGQDPWQTELQGDLSWPEYAAQVGETRPALGDLNGDGTQEIAIGLAPYGGGYVEVFDYRLSSILSMAKLTVGWSQYNDFNGETRLAIGDVDGDQRGEIIAGLGEGGGGYAELFEDAGSGFANAANLMGPFGSSAYLSSNGALWPAFKLERVSSTGGEPITATGYWLDVLKTGTGSGTVGGGGYYAAGTTVTPTATAASGSTFAGWSPSSCGSSFSLNADTACTATFTTAPVNYTLTVTKTGTGSGTVGGGGTYVAGTTVTPTATAASGSTFGGWSPSSCGSSFSLNANTTCTATFTAAPVSTVQYALTVKTTGSGTLKSSPAGIDCSGCSANYTSGTKVTLTPVPGSGFAFTGWSGACSGAGACSVTMSSDLTVTANFRKSK</sequence>